<gene>
    <name evidence="1" type="ORF">LTR37_011510</name>
</gene>
<proteinExistence type="predicted"/>
<reference evidence="1" key="1">
    <citation type="submission" date="2023-07" db="EMBL/GenBank/DDBJ databases">
        <title>Black Yeasts Isolated from many extreme environments.</title>
        <authorList>
            <person name="Coleine C."/>
            <person name="Stajich J.E."/>
            <person name="Selbmann L."/>
        </authorList>
    </citation>
    <scope>NUCLEOTIDE SEQUENCE</scope>
    <source>
        <strain evidence="1">CCFEE 5714</strain>
    </source>
</reference>
<evidence type="ECO:0000313" key="1">
    <source>
        <dbReference type="EMBL" id="KAK3708414.1"/>
    </source>
</evidence>
<accession>A0ACC3N211</accession>
<name>A0ACC3N211_9PEZI</name>
<evidence type="ECO:0000313" key="2">
    <source>
        <dbReference type="Proteomes" id="UP001281147"/>
    </source>
</evidence>
<dbReference type="Proteomes" id="UP001281147">
    <property type="component" value="Unassembled WGS sequence"/>
</dbReference>
<dbReference type="EMBL" id="JAUTXU010000101">
    <property type="protein sequence ID" value="KAK3708414.1"/>
    <property type="molecule type" value="Genomic_DNA"/>
</dbReference>
<protein>
    <submittedName>
        <fullName evidence="1">Uncharacterized protein</fullName>
    </submittedName>
</protein>
<comment type="caution">
    <text evidence="1">The sequence shown here is derived from an EMBL/GenBank/DDBJ whole genome shotgun (WGS) entry which is preliminary data.</text>
</comment>
<keyword evidence="2" id="KW-1185">Reference proteome</keyword>
<sequence length="474" mass="52513">MFLQNKRNTGETSNHVHSATKDNAGHAFQDANASVTTVRHHRRAKELTQQAITIDDPDERLRLLREALEHEIQARTQGLTTFSGSFLERVSLFAVDDSSALRASSAKLPLEFDESSEANEEDIDVRAREGSGVESVSGVDQMSTASVSPESALTVESEEDAVEGTGIDMAPSGVPGSFGLETESAVAESSVRKESRLESTSGDISSRAEDPSGDIKDAIPNTRGPEQTREPEPVMGLGLEVPHTEGHVTHNVDVPSMGTHSQTSQRSHQSKRKPKKLEIRASKSSSPENKKRKPKKLEVRSPKLSREGNKKHNMTDTPKEGSTPGLSGTHEAPSTSPEESIEKLFRETSKTDYSTAWIRDRMDNDFDRTEEIQSLQSNFHPYSLRHVIAFCMQVLVIWQKRQRALVAQAKQGTRPIDVVPLLRPLSTTIPLKTRWEVGEMAPEAMIHHVVNIFEEIREVRRENRILEEAIGNVG</sequence>
<organism evidence="1 2">
    <name type="scientific">Vermiconidia calcicola</name>
    <dbReference type="NCBI Taxonomy" id="1690605"/>
    <lineage>
        <taxon>Eukaryota</taxon>
        <taxon>Fungi</taxon>
        <taxon>Dikarya</taxon>
        <taxon>Ascomycota</taxon>
        <taxon>Pezizomycotina</taxon>
        <taxon>Dothideomycetes</taxon>
        <taxon>Dothideomycetidae</taxon>
        <taxon>Mycosphaerellales</taxon>
        <taxon>Extremaceae</taxon>
        <taxon>Vermiconidia</taxon>
    </lineage>
</organism>